<feature type="transmembrane region" description="Helical" evidence="5">
    <location>
        <begin position="52"/>
        <end position="73"/>
    </location>
</feature>
<feature type="transmembrane region" description="Helical" evidence="5">
    <location>
        <begin position="12"/>
        <end position="31"/>
    </location>
</feature>
<dbReference type="InterPro" id="IPR003689">
    <property type="entry name" value="ZIP"/>
</dbReference>
<dbReference type="PANTHER" id="PTHR11040:SF140">
    <property type="entry name" value="ZRT (ZRT), IRT- (IRT-) LIKE PROTEIN TRANSPORTER"/>
    <property type="match status" value="1"/>
</dbReference>
<feature type="transmembrane region" description="Helical" evidence="5">
    <location>
        <begin position="255"/>
        <end position="273"/>
    </location>
</feature>
<dbReference type="Proteomes" id="UP000827092">
    <property type="component" value="Unassembled WGS sequence"/>
</dbReference>
<keyword evidence="7" id="KW-1185">Reference proteome</keyword>
<evidence type="ECO:0000313" key="6">
    <source>
        <dbReference type="EMBL" id="KAG8191197.1"/>
    </source>
</evidence>
<dbReference type="PANTHER" id="PTHR11040">
    <property type="entry name" value="ZINC/IRON TRANSPORTER"/>
    <property type="match status" value="1"/>
</dbReference>
<comment type="caution">
    <text evidence="6">The sequence shown here is derived from an EMBL/GenBank/DDBJ whole genome shotgun (WGS) entry which is preliminary data.</text>
</comment>
<feature type="transmembrane region" description="Helical" evidence="5">
    <location>
        <begin position="279"/>
        <end position="305"/>
    </location>
</feature>
<evidence type="ECO:0000256" key="2">
    <source>
        <dbReference type="ARBA" id="ARBA00022692"/>
    </source>
</evidence>
<dbReference type="GO" id="GO:0005886">
    <property type="term" value="C:plasma membrane"/>
    <property type="evidence" value="ECO:0007669"/>
    <property type="project" value="TreeGrafter"/>
</dbReference>
<keyword evidence="3 5" id="KW-1133">Transmembrane helix</keyword>
<name>A0AAV6V444_9ARAC</name>
<feature type="transmembrane region" description="Helical" evidence="5">
    <location>
        <begin position="317"/>
        <end position="336"/>
    </location>
</feature>
<dbReference type="GO" id="GO:0005385">
    <property type="term" value="F:zinc ion transmembrane transporter activity"/>
    <property type="evidence" value="ECO:0007669"/>
    <property type="project" value="TreeGrafter"/>
</dbReference>
<organism evidence="6 7">
    <name type="scientific">Oedothorax gibbosus</name>
    <dbReference type="NCBI Taxonomy" id="931172"/>
    <lineage>
        <taxon>Eukaryota</taxon>
        <taxon>Metazoa</taxon>
        <taxon>Ecdysozoa</taxon>
        <taxon>Arthropoda</taxon>
        <taxon>Chelicerata</taxon>
        <taxon>Arachnida</taxon>
        <taxon>Araneae</taxon>
        <taxon>Araneomorphae</taxon>
        <taxon>Entelegynae</taxon>
        <taxon>Araneoidea</taxon>
        <taxon>Linyphiidae</taxon>
        <taxon>Erigoninae</taxon>
        <taxon>Oedothorax</taxon>
    </lineage>
</organism>
<feature type="transmembrane region" description="Helical" evidence="5">
    <location>
        <begin position="222"/>
        <end position="243"/>
    </location>
</feature>
<sequence>MKLEYVKCVTSLGLFVVTFLMTMLPMALFRKRSSRCPPIPEEMSRTEGRERVMSFLNCFAAGVFLATCLLHLFPDVQEQMDRIFKELNIVPNYPVSEFLFGFGFLAILIVEQIITNCQEQNRDLMVPDDQQNLLQQDQTNENSSLATARSNNYGTIQDTEEVPQEDSPIVTFTPTVPRTTSALPQSSSVLRSFLLVLALSLHSVFEGLAIGLQTSIQSELKIFVAVLIHKCIIAFSLGTNLSGSQLQNASVIKGNLGFSLTSPLGILIGLIVVDFVHGIAMVITSGILQGLAAGTFLYITLFEVLPRELANGTDRMVKMACVVLGYSVVSLLLTFIPE</sequence>
<feature type="transmembrane region" description="Helical" evidence="5">
    <location>
        <begin position="93"/>
        <end position="114"/>
    </location>
</feature>
<evidence type="ECO:0000256" key="3">
    <source>
        <dbReference type="ARBA" id="ARBA00022989"/>
    </source>
</evidence>
<accession>A0AAV6V444</accession>
<dbReference type="EMBL" id="JAFNEN010000164">
    <property type="protein sequence ID" value="KAG8191197.1"/>
    <property type="molecule type" value="Genomic_DNA"/>
</dbReference>
<dbReference type="AlphaFoldDB" id="A0AAV6V444"/>
<evidence type="ECO:0000256" key="5">
    <source>
        <dbReference type="SAM" id="Phobius"/>
    </source>
</evidence>
<feature type="transmembrane region" description="Helical" evidence="5">
    <location>
        <begin position="193"/>
        <end position="216"/>
    </location>
</feature>
<evidence type="ECO:0000256" key="1">
    <source>
        <dbReference type="ARBA" id="ARBA00004141"/>
    </source>
</evidence>
<keyword evidence="4 5" id="KW-0472">Membrane</keyword>
<keyword evidence="2 5" id="KW-0812">Transmembrane</keyword>
<comment type="subcellular location">
    <subcellularLocation>
        <location evidence="1">Membrane</location>
        <topology evidence="1">Multi-pass membrane protein</topology>
    </subcellularLocation>
</comment>
<gene>
    <name evidence="6" type="ORF">JTE90_011880</name>
</gene>
<reference evidence="6 7" key="1">
    <citation type="journal article" date="2022" name="Nat. Ecol. Evol.">
        <title>A masculinizing supergene underlies an exaggerated male reproductive morph in a spider.</title>
        <authorList>
            <person name="Hendrickx F."/>
            <person name="De Corte Z."/>
            <person name="Sonet G."/>
            <person name="Van Belleghem S.M."/>
            <person name="Kostlbacher S."/>
            <person name="Vangestel C."/>
        </authorList>
    </citation>
    <scope>NUCLEOTIDE SEQUENCE [LARGE SCALE GENOMIC DNA]</scope>
    <source>
        <strain evidence="6">W744_W776</strain>
    </source>
</reference>
<protein>
    <recommendedName>
        <fullName evidence="8">Zinc transporter ZIP1</fullName>
    </recommendedName>
</protein>
<dbReference type="Pfam" id="PF02535">
    <property type="entry name" value="Zip"/>
    <property type="match status" value="1"/>
</dbReference>
<proteinExistence type="predicted"/>
<evidence type="ECO:0008006" key="8">
    <source>
        <dbReference type="Google" id="ProtNLM"/>
    </source>
</evidence>
<evidence type="ECO:0000256" key="4">
    <source>
        <dbReference type="ARBA" id="ARBA00023136"/>
    </source>
</evidence>
<evidence type="ECO:0000313" key="7">
    <source>
        <dbReference type="Proteomes" id="UP000827092"/>
    </source>
</evidence>